<gene>
    <name evidence="3" type="ORF">DXU93_03055</name>
</gene>
<evidence type="ECO:0000313" key="4">
    <source>
        <dbReference type="Proteomes" id="UP000257127"/>
    </source>
</evidence>
<sequence>MEGVLNTIQKACKFETSPKFISNLHGGDINKVYLIQAESKFWVVKQNNASNFPFMLEKEAKALQYFQQIEGLRYPEPKTHFTKDNQQFLVMEFIEEGENNTEGQCHLGARLAQQHQHSEDSFGWEEDNYIGSLVQVNTPKDRWIDFFIENRLNNQIKIAFDQGLLNSHDTRQFEKMYQRLDEIIPQEKPALLHGDLWSGNYFITVDKEAIAYDPAIYFGHREMDIAMTKLFGGFSNSFYASYQDNFPLEKEWELRIPIFQLYPNLVHLNLFGGSYLQSIQSVIQQY</sequence>
<keyword evidence="2" id="KW-0808">Transferase</keyword>
<proteinExistence type="inferred from homology"/>
<dbReference type="PANTHER" id="PTHR12149">
    <property type="entry name" value="FRUCTOSAMINE 3 KINASE-RELATED PROTEIN"/>
    <property type="match status" value="1"/>
</dbReference>
<dbReference type="InterPro" id="IPR011009">
    <property type="entry name" value="Kinase-like_dom_sf"/>
</dbReference>
<evidence type="ECO:0000256" key="1">
    <source>
        <dbReference type="ARBA" id="ARBA00009460"/>
    </source>
</evidence>
<protein>
    <recommendedName>
        <fullName evidence="5">Ketosamine-3-kinase</fullName>
    </recommendedName>
</protein>
<dbReference type="OrthoDB" id="5291879at2"/>
<evidence type="ECO:0000256" key="2">
    <source>
        <dbReference type="PIRNR" id="PIRNR006221"/>
    </source>
</evidence>
<keyword evidence="2" id="KW-0418">Kinase</keyword>
<dbReference type="Pfam" id="PF03881">
    <property type="entry name" value="Fructosamin_kin"/>
    <property type="match status" value="1"/>
</dbReference>
<dbReference type="PIRSF" id="PIRSF006221">
    <property type="entry name" value="Ketosamine-3-kinase"/>
    <property type="match status" value="1"/>
</dbReference>
<comment type="caution">
    <text evidence="3">The sequence shown here is derived from an EMBL/GenBank/DDBJ whole genome shotgun (WGS) entry which is preliminary data.</text>
</comment>
<dbReference type="InterPro" id="IPR016477">
    <property type="entry name" value="Fructo-/Ketosamine-3-kinase"/>
</dbReference>
<reference evidence="3 4" key="1">
    <citation type="submission" date="2018-08" db="EMBL/GenBank/DDBJ databases">
        <title>The draft genome squence of Brumimicrobium sp. N62.</title>
        <authorList>
            <person name="Du Z.-J."/>
            <person name="Luo H.-R."/>
        </authorList>
    </citation>
    <scope>NUCLEOTIDE SEQUENCE [LARGE SCALE GENOMIC DNA]</scope>
    <source>
        <strain evidence="3 4">N62</strain>
    </source>
</reference>
<dbReference type="Gene3D" id="3.90.1200.10">
    <property type="match status" value="1"/>
</dbReference>
<dbReference type="GO" id="GO:0016301">
    <property type="term" value="F:kinase activity"/>
    <property type="evidence" value="ECO:0007669"/>
    <property type="project" value="UniProtKB-UniRule"/>
</dbReference>
<dbReference type="SUPFAM" id="SSF56112">
    <property type="entry name" value="Protein kinase-like (PK-like)"/>
    <property type="match status" value="1"/>
</dbReference>
<dbReference type="RefSeq" id="WP_116879768.1">
    <property type="nucleotide sequence ID" value="NZ_QURB01000001.1"/>
</dbReference>
<organism evidence="3 4">
    <name type="scientific">Brumimicrobium aurantiacum</name>
    <dbReference type="NCBI Taxonomy" id="1737063"/>
    <lineage>
        <taxon>Bacteria</taxon>
        <taxon>Pseudomonadati</taxon>
        <taxon>Bacteroidota</taxon>
        <taxon>Flavobacteriia</taxon>
        <taxon>Flavobacteriales</taxon>
        <taxon>Crocinitomicaceae</taxon>
        <taxon>Brumimicrobium</taxon>
    </lineage>
</organism>
<evidence type="ECO:0008006" key="5">
    <source>
        <dbReference type="Google" id="ProtNLM"/>
    </source>
</evidence>
<accession>A0A3E1F2D3</accession>
<dbReference type="AlphaFoldDB" id="A0A3E1F2D3"/>
<dbReference type="PANTHER" id="PTHR12149:SF8">
    <property type="entry name" value="PROTEIN-RIBULOSAMINE 3-KINASE"/>
    <property type="match status" value="1"/>
</dbReference>
<dbReference type="Proteomes" id="UP000257127">
    <property type="component" value="Unassembled WGS sequence"/>
</dbReference>
<dbReference type="EMBL" id="QURB01000001">
    <property type="protein sequence ID" value="RFC55933.1"/>
    <property type="molecule type" value="Genomic_DNA"/>
</dbReference>
<dbReference type="Gene3D" id="3.30.200.20">
    <property type="entry name" value="Phosphorylase Kinase, domain 1"/>
    <property type="match status" value="1"/>
</dbReference>
<name>A0A3E1F2D3_9FLAO</name>
<keyword evidence="4" id="KW-1185">Reference proteome</keyword>
<comment type="similarity">
    <text evidence="1 2">Belongs to the fructosamine kinase family.</text>
</comment>
<evidence type="ECO:0000313" key="3">
    <source>
        <dbReference type="EMBL" id="RFC55933.1"/>
    </source>
</evidence>